<name>A0A413VWE9_9BACE</name>
<gene>
    <name evidence="1" type="ORF">DW888_04620</name>
</gene>
<proteinExistence type="predicted"/>
<evidence type="ECO:0008006" key="3">
    <source>
        <dbReference type="Google" id="ProtNLM"/>
    </source>
</evidence>
<dbReference type="AlphaFoldDB" id="A0A413VWE9"/>
<accession>A0A413VWE9</accession>
<dbReference type="Proteomes" id="UP000284379">
    <property type="component" value="Unassembled WGS sequence"/>
</dbReference>
<organism evidence="1 2">
    <name type="scientific">Bacteroides nordii</name>
    <dbReference type="NCBI Taxonomy" id="291645"/>
    <lineage>
        <taxon>Bacteria</taxon>
        <taxon>Pseudomonadati</taxon>
        <taxon>Bacteroidota</taxon>
        <taxon>Bacteroidia</taxon>
        <taxon>Bacteroidales</taxon>
        <taxon>Bacteroidaceae</taxon>
        <taxon>Bacteroides</taxon>
    </lineage>
</organism>
<sequence>MKKRKLEPIMENVKRRWTRQIVQEKGYTQTTAVWMAERIEALIDWMQHGYAVIAYRRAIDREFQFVKATLIYYRYDFKREYEASKVQEAVMYWDVEEGKWKRFRLENFLEWKKCI</sequence>
<dbReference type="RefSeq" id="WP_122200947.1">
    <property type="nucleotide sequence ID" value="NZ_CABJFV010000002.1"/>
</dbReference>
<comment type="caution">
    <text evidence="1">The sequence shown here is derived from an EMBL/GenBank/DDBJ whole genome shotgun (WGS) entry which is preliminary data.</text>
</comment>
<reference evidence="1 2" key="1">
    <citation type="submission" date="2018-08" db="EMBL/GenBank/DDBJ databases">
        <title>A genome reference for cultivated species of the human gut microbiota.</title>
        <authorList>
            <person name="Zou Y."/>
            <person name="Xue W."/>
            <person name="Luo G."/>
        </authorList>
    </citation>
    <scope>NUCLEOTIDE SEQUENCE [LARGE SCALE GENOMIC DNA]</scope>
    <source>
        <strain evidence="1 2">AM40-30BH</strain>
    </source>
</reference>
<dbReference type="EMBL" id="QSGO01000002">
    <property type="protein sequence ID" value="RHB37854.1"/>
    <property type="molecule type" value="Genomic_DNA"/>
</dbReference>
<protein>
    <recommendedName>
        <fullName evidence="3">DUF2693 domain-containing protein</fullName>
    </recommendedName>
</protein>
<dbReference type="InterPro" id="IPR024401">
    <property type="entry name" value="WYL_prot"/>
</dbReference>
<evidence type="ECO:0000313" key="1">
    <source>
        <dbReference type="EMBL" id="RHB37854.1"/>
    </source>
</evidence>
<evidence type="ECO:0000313" key="2">
    <source>
        <dbReference type="Proteomes" id="UP000284379"/>
    </source>
</evidence>
<dbReference type="Pfam" id="PF10902">
    <property type="entry name" value="WYL_2"/>
    <property type="match status" value="1"/>
</dbReference>